<reference evidence="3" key="2">
    <citation type="submission" date="2025-09" db="UniProtKB">
        <authorList>
            <consortium name="Ensembl"/>
        </authorList>
    </citation>
    <scope>IDENTIFICATION</scope>
</reference>
<evidence type="ECO:0000313" key="4">
    <source>
        <dbReference type="Proteomes" id="UP000694388"/>
    </source>
</evidence>
<name>A0A8C4NG54_EPTBU</name>
<dbReference type="InterPro" id="IPR035976">
    <property type="entry name" value="Sushi/SCR/CCP_sf"/>
</dbReference>
<evidence type="ECO:0000256" key="2">
    <source>
        <dbReference type="SAM" id="MobiDB-lite"/>
    </source>
</evidence>
<keyword evidence="1" id="KW-1015">Disulfide bond</keyword>
<feature type="region of interest" description="Disordered" evidence="2">
    <location>
        <begin position="300"/>
        <end position="343"/>
    </location>
</feature>
<dbReference type="Gene3D" id="2.10.70.10">
    <property type="entry name" value="Complement Module, domain 1"/>
    <property type="match status" value="1"/>
</dbReference>
<keyword evidence="4" id="KW-1185">Reference proteome</keyword>
<dbReference type="GeneTree" id="ENSGT00930000152741"/>
<proteinExistence type="predicted"/>
<accession>A0A8C4NG54</accession>
<protein>
    <submittedName>
        <fullName evidence="3">Uncharacterized protein</fullName>
    </submittedName>
</protein>
<organism evidence="3 4">
    <name type="scientific">Eptatretus burgeri</name>
    <name type="common">Inshore hagfish</name>
    <dbReference type="NCBI Taxonomy" id="7764"/>
    <lineage>
        <taxon>Eukaryota</taxon>
        <taxon>Metazoa</taxon>
        <taxon>Chordata</taxon>
        <taxon>Craniata</taxon>
        <taxon>Vertebrata</taxon>
        <taxon>Cyclostomata</taxon>
        <taxon>Myxini</taxon>
        <taxon>Myxiniformes</taxon>
        <taxon>Myxinidae</taxon>
        <taxon>Eptatretinae</taxon>
        <taxon>Eptatretus</taxon>
    </lineage>
</organism>
<dbReference type="SUPFAM" id="SSF57535">
    <property type="entry name" value="Complement control module/SCR domain"/>
    <property type="match status" value="1"/>
</dbReference>
<reference evidence="3" key="1">
    <citation type="submission" date="2025-08" db="UniProtKB">
        <authorList>
            <consortium name="Ensembl"/>
        </authorList>
    </citation>
    <scope>IDENTIFICATION</scope>
</reference>
<dbReference type="Proteomes" id="UP000694388">
    <property type="component" value="Unplaced"/>
</dbReference>
<dbReference type="Ensembl" id="ENSEBUT00000006806.1">
    <property type="protein sequence ID" value="ENSEBUP00000006351.1"/>
    <property type="gene ID" value="ENSEBUG00000004217.1"/>
</dbReference>
<dbReference type="AlphaFoldDB" id="A0A8C4NG54"/>
<evidence type="ECO:0000313" key="3">
    <source>
        <dbReference type="Ensembl" id="ENSEBUP00000006351.1"/>
    </source>
</evidence>
<sequence length="532" mass="60336">MVASHSAEVTSKWKDLTMESDSSSFPLVKEYQFPSGFVVKFKCHKCLSRNEPNPSICFDGNLPLPDCPQDTCLVPATSLAMNNLVVPARHQQYEDTQWFESMTSEKLYKGYRLPMNQTLTFNCTANHIPEGSLVAHCQGGPMDLPLCKPIRCFVSDEQLIESNVFLSPTYKRYHTKQLQDRGDATMGYSFPVNFKVTFTCSETYEEVGPMVTLCHSHGLIELPICMPSEETERKPCFLHDKDLAKNYLFVPEIYDDYFIGNKFEFPGKTVVVFECIPGFHTRMSLTVSCHHGHMNLPTCGLPHEEDGQISTEPPDFGGQSKDSEEDRRPRGSRKVSSTPHFPHNYKSMGIGPWTLFHPRSTIPRRNGSGLALYGQNTIYMIHTNAGPNDHFVFCYESLPPWNVKVLQDGNMVWNLQKFDAADEGCFTIRVPYHGGLLQLTLLTNSITISKARLIIPKKVPIIGEPTFLKEDRCPFLSLPEKVMLWGDLDDDHKPGQTFWMSCPSQHGKAVLRRKVTCKANLQWETSWCSLIK</sequence>
<evidence type="ECO:0000256" key="1">
    <source>
        <dbReference type="ARBA" id="ARBA00023157"/>
    </source>
</evidence>